<reference evidence="5" key="1">
    <citation type="submission" date="2016-03" db="EMBL/GenBank/DDBJ databases">
        <authorList>
            <person name="Ray J."/>
            <person name="Price M."/>
            <person name="Deutschbauer A."/>
        </authorList>
    </citation>
    <scope>NUCLEOTIDE SEQUENCE [LARGE SCALE GENOMIC DNA]</scope>
    <source>
        <strain evidence="5">FW300-N1B4</strain>
    </source>
</reference>
<evidence type="ECO:0000256" key="2">
    <source>
        <dbReference type="ARBA" id="ARBA00023315"/>
    </source>
</evidence>
<gene>
    <name evidence="4" type="ORF">A1D17_25820</name>
</gene>
<dbReference type="InterPro" id="IPR016181">
    <property type="entry name" value="Acyl_CoA_acyltransferase"/>
</dbReference>
<protein>
    <submittedName>
        <fullName evidence="4">GNAT family acetyltransferase</fullName>
    </submittedName>
</protein>
<dbReference type="OrthoDB" id="7001268at2"/>
<feature type="domain" description="N-acetyltransferase" evidence="3">
    <location>
        <begin position="14"/>
        <end position="156"/>
    </location>
</feature>
<evidence type="ECO:0000256" key="1">
    <source>
        <dbReference type="ARBA" id="ARBA00022679"/>
    </source>
</evidence>
<keyword evidence="2" id="KW-0012">Acyltransferase</keyword>
<organism evidence="4 5">
    <name type="scientific">Pseudomonas fluorescens</name>
    <dbReference type="NCBI Taxonomy" id="294"/>
    <lineage>
        <taxon>Bacteria</taxon>
        <taxon>Pseudomonadati</taxon>
        <taxon>Pseudomonadota</taxon>
        <taxon>Gammaproteobacteria</taxon>
        <taxon>Pseudomonadales</taxon>
        <taxon>Pseudomonadaceae</taxon>
        <taxon>Pseudomonas</taxon>
    </lineage>
</organism>
<dbReference type="InterPro" id="IPR050832">
    <property type="entry name" value="Bact_Acetyltransf"/>
</dbReference>
<sequence>MLLTHRPVDAEDVLTVCDFPQNAQELFYMFPKAHYPLTEDQLRASIALRSDSTVVEGDGSVVGFANFYAFERDGVCAIGNVIVSPRARGKGVAKFLVETMVKLAFERHRASEVQISCFNENTAGLLLYPQLGFVPFGVEERVSPDGRRVALIQMRKAGSHGRL</sequence>
<dbReference type="SUPFAM" id="SSF55729">
    <property type="entry name" value="Acyl-CoA N-acyltransferases (Nat)"/>
    <property type="match status" value="1"/>
</dbReference>
<dbReference type="Gene3D" id="3.40.630.30">
    <property type="match status" value="1"/>
</dbReference>
<evidence type="ECO:0000259" key="3">
    <source>
        <dbReference type="PROSITE" id="PS51186"/>
    </source>
</evidence>
<dbReference type="PANTHER" id="PTHR43877">
    <property type="entry name" value="AMINOALKYLPHOSPHONATE N-ACETYLTRANSFERASE-RELATED-RELATED"/>
    <property type="match status" value="1"/>
</dbReference>
<name>A0A161Z732_PSEFL</name>
<dbReference type="RefSeq" id="WP_063343238.1">
    <property type="nucleotide sequence ID" value="NZ_LUKJ01000003.1"/>
</dbReference>
<accession>A0A161Z732</accession>
<dbReference type="PROSITE" id="PS51186">
    <property type="entry name" value="GNAT"/>
    <property type="match status" value="1"/>
</dbReference>
<reference evidence="4 5" key="2">
    <citation type="journal article" date="2018" name="Nature">
        <title>Mutant phenotypes for thousands of bacterial genes of unknown function.</title>
        <authorList>
            <person name="Price M.N."/>
            <person name="Wetmore K.M."/>
            <person name="Waters R.J."/>
            <person name="Callaghan M."/>
            <person name="Ray J."/>
            <person name="Liu H."/>
            <person name="Kuehl J.V."/>
            <person name="Melnyk R.A."/>
            <person name="Lamson J.S."/>
            <person name="Suh Y."/>
            <person name="Carlson H.K."/>
            <person name="Esquivel Z."/>
            <person name="Sadeeshkumar H."/>
            <person name="Chakraborty R."/>
            <person name="Zane G.M."/>
            <person name="Rubin B.E."/>
            <person name="Wall J.D."/>
            <person name="Visel A."/>
            <person name="Bristow J."/>
            <person name="Blow M.J."/>
            <person name="Arkin A.P."/>
            <person name="Deutschbauer A.M."/>
        </authorList>
    </citation>
    <scope>NUCLEOTIDE SEQUENCE [LARGE SCALE GENOMIC DNA]</scope>
    <source>
        <strain evidence="4 5">FW300-N1B4</strain>
    </source>
</reference>
<evidence type="ECO:0000313" key="4">
    <source>
        <dbReference type="EMBL" id="KZN19407.1"/>
    </source>
</evidence>
<dbReference type="Proteomes" id="UP000076489">
    <property type="component" value="Unassembled WGS sequence"/>
</dbReference>
<dbReference type="GO" id="GO:0016747">
    <property type="term" value="F:acyltransferase activity, transferring groups other than amino-acyl groups"/>
    <property type="evidence" value="ECO:0007669"/>
    <property type="project" value="InterPro"/>
</dbReference>
<proteinExistence type="predicted"/>
<evidence type="ECO:0000313" key="5">
    <source>
        <dbReference type="Proteomes" id="UP000076489"/>
    </source>
</evidence>
<keyword evidence="1 4" id="KW-0808">Transferase</keyword>
<comment type="caution">
    <text evidence="4">The sequence shown here is derived from an EMBL/GenBank/DDBJ whole genome shotgun (WGS) entry which is preliminary data.</text>
</comment>
<dbReference type="InterPro" id="IPR000182">
    <property type="entry name" value="GNAT_dom"/>
</dbReference>
<dbReference type="EMBL" id="LUKJ01000003">
    <property type="protein sequence ID" value="KZN19407.1"/>
    <property type="molecule type" value="Genomic_DNA"/>
</dbReference>
<dbReference type="AlphaFoldDB" id="A0A161Z732"/>
<dbReference type="PANTHER" id="PTHR43877:SF2">
    <property type="entry name" value="AMINOALKYLPHOSPHONATE N-ACETYLTRANSFERASE-RELATED"/>
    <property type="match status" value="1"/>
</dbReference>
<dbReference type="Pfam" id="PF00583">
    <property type="entry name" value="Acetyltransf_1"/>
    <property type="match status" value="1"/>
</dbReference>
<dbReference type="CDD" id="cd04301">
    <property type="entry name" value="NAT_SF"/>
    <property type="match status" value="1"/>
</dbReference>